<evidence type="ECO:0000259" key="1">
    <source>
        <dbReference type="Pfam" id="PF15604"/>
    </source>
</evidence>
<sequence length="185" mass="19652">REAESDAPAPAAVPLPNTDNTRVDRPRCYVLTLSFTIPANGTATEMGRQLALQQTALNAKNPCQAAADIAQYPVNRPIGERERPRARERYIQADAARIRSLNPSLSANAALDMARTAATGKDAIHTLDMVAGGNPMVFSRLGGRSENRSIGGQWGSGGKVTELATYAKDQCNNGCPSMQTALIAS</sequence>
<dbReference type="Proteomes" id="UP001431784">
    <property type="component" value="Unassembled WGS sequence"/>
</dbReference>
<organism evidence="2 3">
    <name type="scientific">Roseinatronobacter alkalisoli</name>
    <dbReference type="NCBI Taxonomy" id="3028235"/>
    <lineage>
        <taxon>Bacteria</taxon>
        <taxon>Pseudomonadati</taxon>
        <taxon>Pseudomonadota</taxon>
        <taxon>Alphaproteobacteria</taxon>
        <taxon>Rhodobacterales</taxon>
        <taxon>Paracoccaceae</taxon>
        <taxon>Roseinatronobacter</taxon>
    </lineage>
</organism>
<dbReference type="EMBL" id="JAQZSM010000088">
    <property type="protein sequence ID" value="MDD7973951.1"/>
    <property type="molecule type" value="Genomic_DNA"/>
</dbReference>
<dbReference type="RefSeq" id="WP_274354602.1">
    <property type="nucleotide sequence ID" value="NZ_JAQZSM010000088.1"/>
</dbReference>
<reference evidence="2" key="1">
    <citation type="submission" date="2023-02" db="EMBL/GenBank/DDBJ databases">
        <title>Description of Roseinatronobacter alkalisoli sp. nov., an alkaliphilic bacerium isolated from soda soil.</title>
        <authorList>
            <person name="Wei W."/>
        </authorList>
    </citation>
    <scope>NUCLEOTIDE SEQUENCE</scope>
    <source>
        <strain evidence="2">HJB301</strain>
    </source>
</reference>
<protein>
    <submittedName>
        <fullName evidence="2">Polymorphic toxin type 15 domain-containing protein</fullName>
    </submittedName>
</protein>
<name>A0ABT5THU8_9RHOB</name>
<dbReference type="InterPro" id="IPR028949">
    <property type="entry name" value="Ntox15"/>
</dbReference>
<comment type="caution">
    <text evidence="2">The sequence shown here is derived from an EMBL/GenBank/DDBJ whole genome shotgun (WGS) entry which is preliminary data.</text>
</comment>
<dbReference type="Pfam" id="PF15604">
    <property type="entry name" value="Ntox15"/>
    <property type="match status" value="1"/>
</dbReference>
<evidence type="ECO:0000313" key="2">
    <source>
        <dbReference type="EMBL" id="MDD7973951.1"/>
    </source>
</evidence>
<feature type="domain" description="Novel toxin 15" evidence="1">
    <location>
        <begin position="45"/>
        <end position="181"/>
    </location>
</feature>
<keyword evidence="3" id="KW-1185">Reference proteome</keyword>
<feature type="non-terminal residue" evidence="2">
    <location>
        <position position="1"/>
    </location>
</feature>
<proteinExistence type="predicted"/>
<gene>
    <name evidence="2" type="ORF">PUT78_23285</name>
</gene>
<accession>A0ABT5THU8</accession>
<evidence type="ECO:0000313" key="3">
    <source>
        <dbReference type="Proteomes" id="UP001431784"/>
    </source>
</evidence>